<evidence type="ECO:0000313" key="2">
    <source>
        <dbReference type="Proteomes" id="UP000015105"/>
    </source>
</evidence>
<dbReference type="Proteomes" id="UP000015105">
    <property type="component" value="Chromosome 3D"/>
</dbReference>
<name>A0A453DV09_AEGTS</name>
<reference evidence="2" key="2">
    <citation type="journal article" date="2017" name="Nat. Plants">
        <title>The Aegilops tauschii genome reveals multiple impacts of transposons.</title>
        <authorList>
            <person name="Zhao G."/>
            <person name="Zou C."/>
            <person name="Li K."/>
            <person name="Wang K."/>
            <person name="Li T."/>
            <person name="Gao L."/>
            <person name="Zhang X."/>
            <person name="Wang H."/>
            <person name="Yang Z."/>
            <person name="Liu X."/>
            <person name="Jiang W."/>
            <person name="Mao L."/>
            <person name="Kong X."/>
            <person name="Jiao Y."/>
            <person name="Jia J."/>
        </authorList>
    </citation>
    <scope>NUCLEOTIDE SEQUENCE [LARGE SCALE GENOMIC DNA]</scope>
    <source>
        <strain evidence="2">cv. AL8/78</strain>
    </source>
</reference>
<reference evidence="1" key="4">
    <citation type="submission" date="2019-03" db="UniProtKB">
        <authorList>
            <consortium name="EnsemblPlants"/>
        </authorList>
    </citation>
    <scope>IDENTIFICATION</scope>
</reference>
<sequence>YSAGSQFWKSIQDIKDEISLGLQFLVGNGSGTQFWLDPSLDGEPLRMRFPRLFAICDDPVVLVSAAALDEGWN</sequence>
<evidence type="ECO:0000313" key="1">
    <source>
        <dbReference type="EnsemblPlants" id="AET3Gv20099100.1"/>
    </source>
</evidence>
<accession>A0A453DV09</accession>
<dbReference type="PANTHER" id="PTHR36617:SF7">
    <property type="entry name" value="OS01G0823550 PROTEIN"/>
    <property type="match status" value="1"/>
</dbReference>
<dbReference type="AlphaFoldDB" id="A0A453DV09"/>
<reference evidence="1" key="3">
    <citation type="journal article" date="2017" name="Nature">
        <title>Genome sequence of the progenitor of the wheat D genome Aegilops tauschii.</title>
        <authorList>
            <person name="Luo M.C."/>
            <person name="Gu Y.Q."/>
            <person name="Puiu D."/>
            <person name="Wang H."/>
            <person name="Twardziok S.O."/>
            <person name="Deal K.R."/>
            <person name="Huo N."/>
            <person name="Zhu T."/>
            <person name="Wang L."/>
            <person name="Wang Y."/>
            <person name="McGuire P.E."/>
            <person name="Liu S."/>
            <person name="Long H."/>
            <person name="Ramasamy R.K."/>
            <person name="Rodriguez J.C."/>
            <person name="Van S.L."/>
            <person name="Yuan L."/>
            <person name="Wang Z."/>
            <person name="Xia Z."/>
            <person name="Xiao L."/>
            <person name="Anderson O.D."/>
            <person name="Ouyang S."/>
            <person name="Liang Y."/>
            <person name="Zimin A.V."/>
            <person name="Pertea G."/>
            <person name="Qi P."/>
            <person name="Bennetzen J.L."/>
            <person name="Dai X."/>
            <person name="Dawson M.W."/>
            <person name="Muller H.G."/>
            <person name="Kugler K."/>
            <person name="Rivarola-Duarte L."/>
            <person name="Spannagl M."/>
            <person name="Mayer K.F.X."/>
            <person name="Lu F.H."/>
            <person name="Bevan M.W."/>
            <person name="Leroy P."/>
            <person name="Li P."/>
            <person name="You F.M."/>
            <person name="Sun Q."/>
            <person name="Liu Z."/>
            <person name="Lyons E."/>
            <person name="Wicker T."/>
            <person name="Salzberg S.L."/>
            <person name="Devos K.M."/>
            <person name="Dvorak J."/>
        </authorList>
    </citation>
    <scope>NUCLEOTIDE SEQUENCE [LARGE SCALE GENOMIC DNA]</scope>
    <source>
        <strain evidence="1">cv. AL8/78</strain>
    </source>
</reference>
<reference evidence="1" key="5">
    <citation type="journal article" date="2021" name="G3 (Bethesda)">
        <title>Aegilops tauschii genome assembly Aet v5.0 features greater sequence contiguity and improved annotation.</title>
        <authorList>
            <person name="Wang L."/>
            <person name="Zhu T."/>
            <person name="Rodriguez J.C."/>
            <person name="Deal K.R."/>
            <person name="Dubcovsky J."/>
            <person name="McGuire P.E."/>
            <person name="Lux T."/>
            <person name="Spannagl M."/>
            <person name="Mayer K.F.X."/>
            <person name="Baldrich P."/>
            <person name="Meyers B.C."/>
            <person name="Huo N."/>
            <person name="Gu Y.Q."/>
            <person name="Zhou H."/>
            <person name="Devos K.M."/>
            <person name="Bennetzen J.L."/>
            <person name="Unver T."/>
            <person name="Budak H."/>
            <person name="Gulick P.J."/>
            <person name="Galiba G."/>
            <person name="Kalapos B."/>
            <person name="Nelson D.R."/>
            <person name="Li P."/>
            <person name="You F.M."/>
            <person name="Luo M.C."/>
            <person name="Dvorak J."/>
        </authorList>
    </citation>
    <scope>NUCLEOTIDE SEQUENCE [LARGE SCALE GENOMIC DNA]</scope>
    <source>
        <strain evidence="1">cv. AL8/78</strain>
    </source>
</reference>
<keyword evidence="2" id="KW-1185">Reference proteome</keyword>
<dbReference type="PANTHER" id="PTHR36617">
    <property type="entry name" value="PROTEIN, PUTATIVE-RELATED"/>
    <property type="match status" value="1"/>
</dbReference>
<reference evidence="2" key="1">
    <citation type="journal article" date="2014" name="Science">
        <title>Ancient hybridizations among the ancestral genomes of bread wheat.</title>
        <authorList>
            <consortium name="International Wheat Genome Sequencing Consortium,"/>
            <person name="Marcussen T."/>
            <person name="Sandve S.R."/>
            <person name="Heier L."/>
            <person name="Spannagl M."/>
            <person name="Pfeifer M."/>
            <person name="Jakobsen K.S."/>
            <person name="Wulff B.B."/>
            <person name="Steuernagel B."/>
            <person name="Mayer K.F."/>
            <person name="Olsen O.A."/>
        </authorList>
    </citation>
    <scope>NUCLEOTIDE SEQUENCE [LARGE SCALE GENOMIC DNA]</scope>
    <source>
        <strain evidence="2">cv. AL8/78</strain>
    </source>
</reference>
<protein>
    <submittedName>
        <fullName evidence="1">Uncharacterized protein</fullName>
    </submittedName>
</protein>
<dbReference type="EnsemblPlants" id="AET3Gv20099100.1">
    <property type="protein sequence ID" value="AET3Gv20099100.1"/>
    <property type="gene ID" value="AET3Gv20099100"/>
</dbReference>
<proteinExistence type="predicted"/>
<organism evidence="1 2">
    <name type="scientific">Aegilops tauschii subsp. strangulata</name>
    <name type="common">Goatgrass</name>
    <dbReference type="NCBI Taxonomy" id="200361"/>
    <lineage>
        <taxon>Eukaryota</taxon>
        <taxon>Viridiplantae</taxon>
        <taxon>Streptophyta</taxon>
        <taxon>Embryophyta</taxon>
        <taxon>Tracheophyta</taxon>
        <taxon>Spermatophyta</taxon>
        <taxon>Magnoliopsida</taxon>
        <taxon>Liliopsida</taxon>
        <taxon>Poales</taxon>
        <taxon>Poaceae</taxon>
        <taxon>BOP clade</taxon>
        <taxon>Pooideae</taxon>
        <taxon>Triticodae</taxon>
        <taxon>Triticeae</taxon>
        <taxon>Triticinae</taxon>
        <taxon>Aegilops</taxon>
    </lineage>
</organism>
<dbReference type="Gramene" id="AET3Gv20099100.1">
    <property type="protein sequence ID" value="AET3Gv20099100.1"/>
    <property type="gene ID" value="AET3Gv20099100"/>
</dbReference>